<evidence type="ECO:0000313" key="1">
    <source>
        <dbReference type="EMBL" id="SBS70518.1"/>
    </source>
</evidence>
<sequence>MQSTPPVGAHDQQLRTLGLRDEVPHRTIWHDHSYRYQANACSALTAVSVRATCEESRDAWALRIAYIYDC</sequence>
<proteinExistence type="predicted"/>
<accession>A0A1Y5P3I2</accession>
<dbReference type="AlphaFoldDB" id="A0A1Y5P3I2"/>
<reference evidence="1" key="1">
    <citation type="submission" date="2016-03" db="EMBL/GenBank/DDBJ databases">
        <authorList>
            <person name="Ploux O."/>
        </authorList>
    </citation>
    <scope>NUCLEOTIDE SEQUENCE</scope>
    <source>
        <strain evidence="1">UC10</strain>
    </source>
</reference>
<gene>
    <name evidence="1" type="ORF">MHPYR_10178</name>
</gene>
<organism evidence="1">
    <name type="scientific">uncultured Mycobacterium sp</name>
    <dbReference type="NCBI Taxonomy" id="171292"/>
    <lineage>
        <taxon>Bacteria</taxon>
        <taxon>Bacillati</taxon>
        <taxon>Actinomycetota</taxon>
        <taxon>Actinomycetes</taxon>
        <taxon>Mycobacteriales</taxon>
        <taxon>Mycobacteriaceae</taxon>
        <taxon>Mycobacterium</taxon>
        <taxon>environmental samples</taxon>
    </lineage>
</organism>
<protein>
    <submittedName>
        <fullName evidence="1">Uncharacterized protein</fullName>
    </submittedName>
</protein>
<dbReference type="EMBL" id="FLQS01000001">
    <property type="protein sequence ID" value="SBS70518.1"/>
    <property type="molecule type" value="Genomic_DNA"/>
</dbReference>
<name>A0A1Y5P3I2_9MYCO</name>